<feature type="non-terminal residue" evidence="1">
    <location>
        <position position="1"/>
    </location>
</feature>
<reference evidence="1 2" key="1">
    <citation type="submission" date="2021-05" db="EMBL/GenBank/DDBJ databases">
        <title>Genome Assembly of Synthetic Allotetraploid Brassica napus Reveals Homoeologous Exchanges between Subgenomes.</title>
        <authorList>
            <person name="Davis J.T."/>
        </authorList>
    </citation>
    <scope>NUCLEOTIDE SEQUENCE [LARGE SCALE GENOMIC DNA]</scope>
    <source>
        <strain evidence="2">cv. Da-Ae</strain>
        <tissue evidence="1">Seedling</tissue>
    </source>
</reference>
<proteinExistence type="predicted"/>
<comment type="caution">
    <text evidence="1">The sequence shown here is derived from an EMBL/GenBank/DDBJ whole genome shotgun (WGS) entry which is preliminary data.</text>
</comment>
<name>A0ABQ7Z1Y2_BRANA</name>
<evidence type="ECO:0000313" key="2">
    <source>
        <dbReference type="Proteomes" id="UP000824890"/>
    </source>
</evidence>
<feature type="non-terminal residue" evidence="1">
    <location>
        <position position="126"/>
    </location>
</feature>
<protein>
    <submittedName>
        <fullName evidence="1">Uncharacterized protein</fullName>
    </submittedName>
</protein>
<keyword evidence="2" id="KW-1185">Reference proteome</keyword>
<dbReference type="EMBL" id="JAGKQM010000016">
    <property type="protein sequence ID" value="KAH0874196.1"/>
    <property type="molecule type" value="Genomic_DNA"/>
</dbReference>
<accession>A0ABQ7Z1Y2</accession>
<dbReference type="Proteomes" id="UP000824890">
    <property type="component" value="Unassembled WGS sequence"/>
</dbReference>
<organism evidence="1 2">
    <name type="scientific">Brassica napus</name>
    <name type="common">Rape</name>
    <dbReference type="NCBI Taxonomy" id="3708"/>
    <lineage>
        <taxon>Eukaryota</taxon>
        <taxon>Viridiplantae</taxon>
        <taxon>Streptophyta</taxon>
        <taxon>Embryophyta</taxon>
        <taxon>Tracheophyta</taxon>
        <taxon>Spermatophyta</taxon>
        <taxon>Magnoliopsida</taxon>
        <taxon>eudicotyledons</taxon>
        <taxon>Gunneridae</taxon>
        <taxon>Pentapetalae</taxon>
        <taxon>rosids</taxon>
        <taxon>malvids</taxon>
        <taxon>Brassicales</taxon>
        <taxon>Brassicaceae</taxon>
        <taxon>Brassiceae</taxon>
        <taxon>Brassica</taxon>
    </lineage>
</organism>
<sequence>RWASSLRGTWQHSIGSRNRVGESRTVSFYFHPSPDSLFSAAIVLAIASPEISKTNRHPQSICCLIDASPPIQTQTRYMILLSLTICILRFWDPSWRKLLRRFQGRIDIPNRSAASSTLLRRFKPKR</sequence>
<evidence type="ECO:0000313" key="1">
    <source>
        <dbReference type="EMBL" id="KAH0874196.1"/>
    </source>
</evidence>
<gene>
    <name evidence="1" type="ORF">HID58_071558</name>
</gene>